<gene>
    <name evidence="2" type="ORF">Nkreftii_004053</name>
</gene>
<evidence type="ECO:0000313" key="3">
    <source>
        <dbReference type="Proteomes" id="UP000593737"/>
    </source>
</evidence>
<dbReference type="AlphaFoldDB" id="A0A7S8FI56"/>
<dbReference type="Proteomes" id="UP000593737">
    <property type="component" value="Chromosome"/>
</dbReference>
<protein>
    <submittedName>
        <fullName evidence="2">Uncharacterized protein</fullName>
    </submittedName>
</protein>
<organism evidence="2 3">
    <name type="scientific">Candidatus Nitrospira kreftii</name>
    <dbReference type="NCBI Taxonomy" id="2652173"/>
    <lineage>
        <taxon>Bacteria</taxon>
        <taxon>Pseudomonadati</taxon>
        <taxon>Nitrospirota</taxon>
        <taxon>Nitrospiria</taxon>
        <taxon>Nitrospirales</taxon>
        <taxon>Nitrospiraceae</taxon>
        <taxon>Nitrospira</taxon>
    </lineage>
</organism>
<name>A0A7S8FI56_9BACT</name>
<dbReference type="EMBL" id="CP047423">
    <property type="protein sequence ID" value="QPD06279.1"/>
    <property type="molecule type" value="Genomic_DNA"/>
</dbReference>
<feature type="transmembrane region" description="Helical" evidence="1">
    <location>
        <begin position="47"/>
        <end position="65"/>
    </location>
</feature>
<reference evidence="2 3" key="1">
    <citation type="journal article" date="2020" name="ISME J.">
        <title>Enrichment and physiological characterization of a novel comammox Nitrospira indicates ammonium inhibition of complete nitrification.</title>
        <authorList>
            <person name="Sakoula D."/>
            <person name="Koch H."/>
            <person name="Frank J."/>
            <person name="Jetten M.S.M."/>
            <person name="van Kessel M.A.H.J."/>
            <person name="Lucker S."/>
        </authorList>
    </citation>
    <scope>NUCLEOTIDE SEQUENCE [LARGE SCALE GENOMIC DNA]</scope>
    <source>
        <strain evidence="2">Comreactor17</strain>
    </source>
</reference>
<evidence type="ECO:0000313" key="2">
    <source>
        <dbReference type="EMBL" id="QPD06279.1"/>
    </source>
</evidence>
<keyword evidence="1" id="KW-1133">Transmembrane helix</keyword>
<accession>A0A7S8FI56</accession>
<evidence type="ECO:0000256" key="1">
    <source>
        <dbReference type="SAM" id="Phobius"/>
    </source>
</evidence>
<keyword evidence="1" id="KW-0812">Transmembrane</keyword>
<feature type="transmembrane region" description="Helical" evidence="1">
    <location>
        <begin position="77"/>
        <end position="98"/>
    </location>
</feature>
<sequence>MSSQRKCPSCSTEKAQRISEIFRQPESMKPKDLEGVPSSYHPPKAPWAYVQGFLLGVPVNAVVMLSMTSPQGGESEVAMADIASSVAFIGVWVGYGALKSRNYTQKLNDWKDTIASKFLCRKCSHAFEG</sequence>
<dbReference type="KEGG" id="nkf:Nkreftii_004053"/>
<proteinExistence type="predicted"/>
<keyword evidence="1" id="KW-0472">Membrane</keyword>